<feature type="region of interest" description="Disordered" evidence="1">
    <location>
        <begin position="1"/>
        <end position="26"/>
    </location>
</feature>
<dbReference type="InterPro" id="IPR045864">
    <property type="entry name" value="aa-tRNA-synth_II/BPL/LPL"/>
</dbReference>
<evidence type="ECO:0000256" key="1">
    <source>
        <dbReference type="SAM" id="MobiDB-lite"/>
    </source>
</evidence>
<dbReference type="GO" id="GO:0006434">
    <property type="term" value="P:seryl-tRNA aminoacylation"/>
    <property type="evidence" value="ECO:0007669"/>
    <property type="project" value="InterPro"/>
</dbReference>
<organism evidence="3">
    <name type="scientific">Chromera velia CCMP2878</name>
    <dbReference type="NCBI Taxonomy" id="1169474"/>
    <lineage>
        <taxon>Eukaryota</taxon>
        <taxon>Sar</taxon>
        <taxon>Alveolata</taxon>
        <taxon>Colpodellida</taxon>
        <taxon>Chromeraceae</taxon>
        <taxon>Chromera</taxon>
    </lineage>
</organism>
<dbReference type="PhylomeDB" id="A0A0G4I6D8"/>
<protein>
    <recommendedName>
        <fullName evidence="2">Serine-tRNA synthetase type1 N-terminal domain-containing protein</fullName>
    </recommendedName>
</protein>
<feature type="compositionally biased region" description="Basic and acidic residues" evidence="1">
    <location>
        <begin position="9"/>
        <end position="26"/>
    </location>
</feature>
<dbReference type="Gene3D" id="1.10.287.40">
    <property type="entry name" value="Serine-tRNA synthetase, tRNA binding domain"/>
    <property type="match status" value="1"/>
</dbReference>
<dbReference type="InterPro" id="IPR010978">
    <property type="entry name" value="tRNA-bd_arm"/>
</dbReference>
<dbReference type="InterPro" id="IPR042103">
    <property type="entry name" value="SerRS_1_N_sf"/>
</dbReference>
<sequence>MPIDINLLRPEKGGNPDLVRESERMRGKDPQVVDQIIAADQEWRQEKFNMDSLRTGLNAVSRQVRDRKKNDGSNPCTEELARVAELKEQMTQQQTSLEEVSVRRERMLESIGNIVRPGVPDFLEEEHNKVLRRWGVPRKIPGDELGTPGRLNHHQILGRLRGYDPVKGAAVAGYRGYYLKGLGCLLNMALQQYGVQFLVRKGYMPVHPPFFMKKEVMREVAELKDFDETLYKVRGVRRGALCRI</sequence>
<name>A0A0G4I6D8_9ALVE</name>
<dbReference type="GO" id="GO:0004828">
    <property type="term" value="F:serine-tRNA ligase activity"/>
    <property type="evidence" value="ECO:0007669"/>
    <property type="project" value="InterPro"/>
</dbReference>
<dbReference type="Gene3D" id="3.30.930.10">
    <property type="entry name" value="Bira Bifunctional Protein, Domain 2"/>
    <property type="match status" value="1"/>
</dbReference>
<dbReference type="InterPro" id="IPR015866">
    <property type="entry name" value="Ser-tRNA-synth_1_N"/>
</dbReference>
<dbReference type="AlphaFoldDB" id="A0A0G4I6D8"/>
<dbReference type="SUPFAM" id="SSF55681">
    <property type="entry name" value="Class II aaRS and biotin synthetases"/>
    <property type="match status" value="1"/>
</dbReference>
<dbReference type="GO" id="GO:0005524">
    <property type="term" value="F:ATP binding"/>
    <property type="evidence" value="ECO:0007669"/>
    <property type="project" value="InterPro"/>
</dbReference>
<accession>A0A0G4I6D8</accession>
<evidence type="ECO:0000313" key="3">
    <source>
        <dbReference type="EMBL" id="CEM52542.1"/>
    </source>
</evidence>
<dbReference type="VEuPathDB" id="CryptoDB:Cvel_1894"/>
<feature type="domain" description="Serine-tRNA synthetase type1 N-terminal" evidence="2">
    <location>
        <begin position="3"/>
        <end position="115"/>
    </location>
</feature>
<gene>
    <name evidence="3" type="ORF">Cvel_1894</name>
</gene>
<proteinExistence type="predicted"/>
<dbReference type="PANTHER" id="PTHR11778">
    <property type="entry name" value="SERYL-TRNA SYNTHETASE"/>
    <property type="match status" value="1"/>
</dbReference>
<dbReference type="InterPro" id="IPR002317">
    <property type="entry name" value="Ser-tRNA-ligase_type_1"/>
</dbReference>
<dbReference type="Pfam" id="PF02403">
    <property type="entry name" value="Seryl_tRNA_N"/>
    <property type="match status" value="1"/>
</dbReference>
<dbReference type="SUPFAM" id="SSF46589">
    <property type="entry name" value="tRNA-binding arm"/>
    <property type="match status" value="1"/>
</dbReference>
<dbReference type="EMBL" id="CDMZ01005280">
    <property type="protein sequence ID" value="CEM52542.1"/>
    <property type="molecule type" value="Genomic_DNA"/>
</dbReference>
<reference evidence="3" key="1">
    <citation type="submission" date="2014-11" db="EMBL/GenBank/DDBJ databases">
        <authorList>
            <person name="Otto D Thomas"/>
            <person name="Naeem Raeece"/>
        </authorList>
    </citation>
    <scope>NUCLEOTIDE SEQUENCE</scope>
</reference>
<evidence type="ECO:0000259" key="2">
    <source>
        <dbReference type="Pfam" id="PF02403"/>
    </source>
</evidence>